<dbReference type="Proteomes" id="UP001500945">
    <property type="component" value="Unassembled WGS sequence"/>
</dbReference>
<evidence type="ECO:0008006" key="3">
    <source>
        <dbReference type="Google" id="ProtNLM"/>
    </source>
</evidence>
<keyword evidence="2" id="KW-1185">Reference proteome</keyword>
<protein>
    <recommendedName>
        <fullName evidence="3">DUF1269 domain-containing protein</fullName>
    </recommendedName>
</protein>
<evidence type="ECO:0000313" key="2">
    <source>
        <dbReference type="Proteomes" id="UP001500945"/>
    </source>
</evidence>
<evidence type="ECO:0000313" key="1">
    <source>
        <dbReference type="EMBL" id="GAA4409681.1"/>
    </source>
</evidence>
<organism evidence="1 2">
    <name type="scientific">Fodinibacter luteus</name>
    <dbReference type="NCBI Taxonomy" id="552064"/>
    <lineage>
        <taxon>Bacteria</taxon>
        <taxon>Bacillati</taxon>
        <taxon>Actinomycetota</taxon>
        <taxon>Actinomycetes</taxon>
        <taxon>Micrococcales</taxon>
        <taxon>Intrasporangiaceae</taxon>
        <taxon>Fodinibacter (ex Wang et al. 2009)</taxon>
    </lineage>
</organism>
<accession>A0ABP8KMU4</accession>
<gene>
    <name evidence="1" type="ORF">GCM10023168_28630</name>
</gene>
<reference evidence="2" key="1">
    <citation type="journal article" date="2019" name="Int. J. Syst. Evol. Microbiol.">
        <title>The Global Catalogue of Microorganisms (GCM) 10K type strain sequencing project: providing services to taxonomists for standard genome sequencing and annotation.</title>
        <authorList>
            <consortium name="The Broad Institute Genomics Platform"/>
            <consortium name="The Broad Institute Genome Sequencing Center for Infectious Disease"/>
            <person name="Wu L."/>
            <person name="Ma J."/>
        </authorList>
    </citation>
    <scope>NUCLEOTIDE SEQUENCE [LARGE SCALE GENOMIC DNA]</scope>
    <source>
        <strain evidence="2">JCM 17809</strain>
    </source>
</reference>
<sequence>MSDDSIDQTSELTAEVAAVSDGARTLFIADFNDTAAAHEAYQALKSLEDGRHFAIDGVIVVNRDADGKLEIEKATDHSTKKGLKWGLVGGAALGLIFPPSILGSAAALGAGGAALGKAHQLHDKIGLEKDLSDAVAAGHSGIVALVSDPGAVEIRDALAKANGIVEHAVSDVVAKDIHAIANEVQKG</sequence>
<dbReference type="RefSeq" id="WP_345207185.1">
    <property type="nucleotide sequence ID" value="NZ_BAABGM010000017.1"/>
</dbReference>
<comment type="caution">
    <text evidence="1">The sequence shown here is derived from an EMBL/GenBank/DDBJ whole genome shotgun (WGS) entry which is preliminary data.</text>
</comment>
<dbReference type="EMBL" id="BAABGM010000017">
    <property type="protein sequence ID" value="GAA4409681.1"/>
    <property type="molecule type" value="Genomic_DNA"/>
</dbReference>
<proteinExistence type="predicted"/>
<name>A0ABP8KMU4_9MICO</name>